<organism evidence="1">
    <name type="scientific">Bradyrhizobium barranii subsp. barranii</name>
    <dbReference type="NCBI Taxonomy" id="2823807"/>
    <lineage>
        <taxon>Bacteria</taxon>
        <taxon>Pseudomonadati</taxon>
        <taxon>Pseudomonadota</taxon>
        <taxon>Alphaproteobacteria</taxon>
        <taxon>Hyphomicrobiales</taxon>
        <taxon>Nitrobacteraceae</taxon>
        <taxon>Bradyrhizobium</taxon>
        <taxon>Bradyrhizobium barranii</taxon>
    </lineage>
</organism>
<sequence>MVVVASAVWIGGCSIIPPTLDDTSLPVREILQHTACELRYAFVKLSEPQYASFKANKWLVAIKLSPKTDSEINGGVGSTGKSTTLSAARYFNSWALGSVGAPGGAVDAKGTRDVSITFKTSSKELISNPRNQLICPVDSPRAHVLTEHLGIGEWLVRLVEAKDTAMGSLAKLDSPTYSSQIFVKFGGNGSFTYTFPFGAAFGALSGSYDMDETLLITLSPDTTSSGTLVVQTLPVGGNFKDGPDRVTVISRVNAQEKLDTTTNQQSIINAIRNLPR</sequence>
<evidence type="ECO:0000313" key="2">
    <source>
        <dbReference type="EMBL" id="UEM12558.1"/>
    </source>
</evidence>
<accession>A0A939LYL1</accession>
<dbReference type="AlphaFoldDB" id="A0A939LYL1"/>
<dbReference type="Proteomes" id="UP000664702">
    <property type="component" value="Chromosome"/>
</dbReference>
<dbReference type="KEGG" id="bban:J4G43_050675"/>
<dbReference type="EMBL" id="CP086136">
    <property type="protein sequence ID" value="UEM12558.1"/>
    <property type="molecule type" value="Genomic_DNA"/>
</dbReference>
<reference evidence="1" key="1">
    <citation type="submission" date="2021-03" db="EMBL/GenBank/DDBJ databases">
        <title>Whole Genome Sequence of Bradyrhizobium sp. Strain 144S4.</title>
        <authorList>
            <person name="Bromfield E.S.P."/>
            <person name="Cloutier S."/>
        </authorList>
    </citation>
    <scope>NUCLEOTIDE SEQUENCE [LARGE SCALE GENOMIC DNA]</scope>
    <source>
        <strain evidence="1">144S4</strain>
    </source>
</reference>
<name>A0A939LYL1_9BRAD</name>
<proteinExistence type="predicted"/>
<evidence type="ECO:0000313" key="3">
    <source>
        <dbReference type="Proteomes" id="UP000664702"/>
    </source>
</evidence>
<dbReference type="RefSeq" id="WP_208083528.1">
    <property type="nucleotide sequence ID" value="NZ_CP086136.1"/>
</dbReference>
<reference evidence="2 3" key="2">
    <citation type="journal article" date="2022" name="Int. J. Syst. Evol. Microbiol.">
        <title>Strains of Bradyrhizobium barranii sp. nov. associated with legumes native to Canada are symbionts of soybeans and belong to different subspecies (subsp. barranii subsp. nov. and subsp. apii subsp. nov.) and symbiovars (sv. glycinearum and sv. septentrionale).</title>
        <authorList>
            <person name="Bromfield E.S.P."/>
            <person name="Cloutier S."/>
            <person name="Wasai-Hara S."/>
            <person name="Minamisawa K."/>
        </authorList>
    </citation>
    <scope>NUCLEOTIDE SEQUENCE [LARGE SCALE GENOMIC DNA]</scope>
    <source>
        <strain evidence="2 3">144S4</strain>
    </source>
</reference>
<evidence type="ECO:0000313" key="1">
    <source>
        <dbReference type="EMBL" id="MBO1859603.1"/>
    </source>
</evidence>
<dbReference type="EMBL" id="JAGEMI010000001">
    <property type="protein sequence ID" value="MBO1859603.1"/>
    <property type="molecule type" value="Genomic_DNA"/>
</dbReference>
<protein>
    <submittedName>
        <fullName evidence="1">Uncharacterized protein</fullName>
    </submittedName>
</protein>
<gene>
    <name evidence="1" type="ORF">J4G43_01045</name>
    <name evidence="2" type="ORF">J4G43_050675</name>
</gene>